<evidence type="ECO:0000313" key="12">
    <source>
        <dbReference type="EMBL" id="ACI20256.1"/>
    </source>
</evidence>
<dbReference type="InterPro" id="IPR014001">
    <property type="entry name" value="Helicase_ATP-bd"/>
</dbReference>
<dbReference type="Gene3D" id="3.40.50.300">
    <property type="entry name" value="P-loop containing nucleotide triphosphate hydrolases"/>
    <property type="match status" value="2"/>
</dbReference>
<sequence>MPVFAKSNPPETIEEHNKKIFENYERIKPFLDPEKIKKYDEVIKKIIYYHDLGKLNHKFQNKLGLSKKVIIPELKDIDEIPHEWLSLAFLSREDKRYFHTLSTDTIHFADLVQYCIAFHHTRTKPFDKKALEKTICHDLEKNKGLLGINHSLNFDYDIFKDIKQKIDSQKNFKNYFELLVFLKGILHKCDYTASANIEPESHYSGNYEKDFNNWLSKKGWHLKPFQNEAKRLSDKSVVLVASTGTGKTEYSMNWINGQKAFYLLGIRTAVNEMYRRFKDIFGENVSLLHGEISNIIEDDDTEERYVERIETARKLSTPLTVATADQLVTSVFKYNGFEMTYLTASYSKIVLDEIQSFSPDSIAAIMVFLKEVHRLGSKFLIMTATLPPFIKEELKELQNVEFPEPVLLPNKRHFITVYDEPIDSERSLKMIDKNFKSGKKILIVCNTVKKAQQMYDMLKNFNPSLLHSRYILKDRKNKESRDHGIMAVNNPKHPPVIWIATQVVEASLDLDFDALFTECSPIDSLLQRFGRCWRKREYTDNKPNIHIFKAEDNRIYDKELLDRTYSLIFNNYKNKIMDERDKQDAIFTIFKDIEKTKYYEKYKRNKELLELGFKAQSKTEAEAFFRNIAFNYCVIPRLVYEENEKEIRNLIELIDNKDTEKMQRIKAKAKIKDFIIPLQIFGNFKNLTPVPDSEYCKRNNIMIMNEVTYSYEKGLQLKDTAGEGVLID</sequence>
<dbReference type="PANTHER" id="PTHR47963:SF9">
    <property type="entry name" value="CRISPR-ASSOCIATED ENDONUCLEASE_HELICASE CAS3"/>
    <property type="match status" value="1"/>
</dbReference>
<evidence type="ECO:0000256" key="4">
    <source>
        <dbReference type="ARBA" id="ARBA00022723"/>
    </source>
</evidence>
<evidence type="ECO:0000259" key="11">
    <source>
        <dbReference type="PROSITE" id="PS51643"/>
    </source>
</evidence>
<dbReference type="NCBIfam" id="TIGR01587">
    <property type="entry name" value="cas3_core"/>
    <property type="match status" value="1"/>
</dbReference>
<evidence type="ECO:0000256" key="8">
    <source>
        <dbReference type="ARBA" id="ARBA00022840"/>
    </source>
</evidence>
<evidence type="ECO:0000313" key="13">
    <source>
        <dbReference type="Proteomes" id="UP000000718"/>
    </source>
</evidence>
<dbReference type="InterPro" id="IPR038257">
    <property type="entry name" value="CRISPR-assoc_Cas3_HD_sf"/>
</dbReference>
<keyword evidence="5" id="KW-0547">Nucleotide-binding</keyword>
<dbReference type="NCBIfam" id="TIGR01596">
    <property type="entry name" value="cas3_HD"/>
    <property type="match status" value="1"/>
</dbReference>
<organism evidence="12 13">
    <name type="scientific">Thermodesulfovibrio yellowstonii (strain ATCC 51303 / DSM 11347 / YP87)</name>
    <dbReference type="NCBI Taxonomy" id="289376"/>
    <lineage>
        <taxon>Bacteria</taxon>
        <taxon>Pseudomonadati</taxon>
        <taxon>Nitrospirota</taxon>
        <taxon>Thermodesulfovibrionia</taxon>
        <taxon>Thermodesulfovibrionales</taxon>
        <taxon>Thermodesulfovibrionaceae</taxon>
        <taxon>Thermodesulfovibrio</taxon>
    </lineage>
</organism>
<dbReference type="KEGG" id="tye:THEYE_A2039"/>
<proteinExistence type="inferred from homology"/>
<dbReference type="GO" id="GO:0003723">
    <property type="term" value="F:RNA binding"/>
    <property type="evidence" value="ECO:0000318"/>
    <property type="project" value="GO_Central"/>
</dbReference>
<keyword evidence="8" id="KW-0067">ATP-binding</keyword>
<reference evidence="12 13" key="2">
    <citation type="journal article" date="2015" name="Genome Announc.">
        <title>Genome Sequence of the Sulfate-Reducing Thermophilic Bacterium Thermodesulfovibrio yellowstonii Strain DSM 11347T (Phylum Nitrospirae).</title>
        <authorList>
            <person name="Bhatnagar S."/>
            <person name="Badger J.H."/>
            <person name="Madupu R."/>
            <person name="Khouri H.M."/>
            <person name="O'Connor E.M."/>
            <person name="Robb F.T."/>
            <person name="Ward N.L."/>
            <person name="Eisen J.A."/>
        </authorList>
    </citation>
    <scope>NUCLEOTIDE SEQUENCE [LARGE SCALE GENOMIC DNA]</scope>
    <source>
        <strain evidence="13">ATCC 51303 / DSM 11347 / YP87</strain>
    </source>
</reference>
<dbReference type="HOGENOM" id="CLU_009347_0_0_0"/>
<accession>B5YIV2</accession>
<keyword evidence="6" id="KW-0378">Hydrolase</keyword>
<comment type="similarity">
    <text evidence="2">In the central section; belongs to the CRISPR-associated helicase Cas3 family.</text>
</comment>
<dbReference type="EMBL" id="CP001147">
    <property type="protein sequence ID" value="ACI20256.1"/>
    <property type="molecule type" value="Genomic_DNA"/>
</dbReference>
<dbReference type="GO" id="GO:0016787">
    <property type="term" value="F:hydrolase activity"/>
    <property type="evidence" value="ECO:0007669"/>
    <property type="project" value="UniProtKB-KW"/>
</dbReference>
<evidence type="ECO:0000256" key="1">
    <source>
        <dbReference type="ARBA" id="ARBA00006847"/>
    </source>
</evidence>
<dbReference type="GO" id="GO:0005524">
    <property type="term" value="F:ATP binding"/>
    <property type="evidence" value="ECO:0007669"/>
    <property type="project" value="UniProtKB-KW"/>
</dbReference>
<feature type="domain" description="Helicase ATP-binding" evidence="10">
    <location>
        <begin position="228"/>
        <end position="404"/>
    </location>
</feature>
<keyword evidence="7" id="KW-0347">Helicase</keyword>
<gene>
    <name evidence="12" type="primary">cas3_2</name>
    <name evidence="12" type="ordered locus">THEYE_A2039</name>
</gene>
<dbReference type="GO" id="GO:0004518">
    <property type="term" value="F:nuclease activity"/>
    <property type="evidence" value="ECO:0007669"/>
    <property type="project" value="UniProtKB-KW"/>
</dbReference>
<dbReference type="InterPro" id="IPR011545">
    <property type="entry name" value="DEAD/DEAH_box_helicase_dom"/>
</dbReference>
<evidence type="ECO:0000256" key="6">
    <source>
        <dbReference type="ARBA" id="ARBA00022801"/>
    </source>
</evidence>
<dbReference type="OrthoDB" id="9810236at2"/>
<evidence type="ECO:0000256" key="2">
    <source>
        <dbReference type="ARBA" id="ARBA00009046"/>
    </source>
</evidence>
<dbReference type="CDD" id="cd09641">
    <property type="entry name" value="Cas3''_I"/>
    <property type="match status" value="1"/>
</dbReference>
<dbReference type="InParanoid" id="B5YIV2"/>
<keyword evidence="13" id="KW-1185">Reference proteome</keyword>
<evidence type="ECO:0000256" key="9">
    <source>
        <dbReference type="ARBA" id="ARBA00023118"/>
    </source>
</evidence>
<dbReference type="PROSITE" id="PS51192">
    <property type="entry name" value="HELICASE_ATP_BIND_1"/>
    <property type="match status" value="1"/>
</dbReference>
<dbReference type="PROSITE" id="PS51643">
    <property type="entry name" value="HD_CAS3"/>
    <property type="match status" value="1"/>
</dbReference>
<dbReference type="InterPro" id="IPR001650">
    <property type="entry name" value="Helicase_C-like"/>
</dbReference>
<dbReference type="Gene3D" id="1.10.3210.30">
    <property type="match status" value="1"/>
</dbReference>
<dbReference type="eggNOG" id="COG1203">
    <property type="taxonomic scope" value="Bacteria"/>
</dbReference>
<dbReference type="Proteomes" id="UP000000718">
    <property type="component" value="Chromosome"/>
</dbReference>
<dbReference type="PANTHER" id="PTHR47963">
    <property type="entry name" value="DEAD-BOX ATP-DEPENDENT RNA HELICASE 47, MITOCHONDRIAL"/>
    <property type="match status" value="1"/>
</dbReference>
<dbReference type="SMART" id="SM00490">
    <property type="entry name" value="HELICc"/>
    <property type="match status" value="1"/>
</dbReference>
<dbReference type="SMART" id="SM00487">
    <property type="entry name" value="DEXDc"/>
    <property type="match status" value="1"/>
</dbReference>
<keyword evidence="4" id="KW-0479">Metal-binding</keyword>
<dbReference type="SUPFAM" id="SSF52540">
    <property type="entry name" value="P-loop containing nucleoside triphosphate hydrolases"/>
    <property type="match status" value="1"/>
</dbReference>
<dbReference type="InterPro" id="IPR050547">
    <property type="entry name" value="DEAD_box_RNA_helicases"/>
</dbReference>
<evidence type="ECO:0000256" key="7">
    <source>
        <dbReference type="ARBA" id="ARBA00022806"/>
    </source>
</evidence>
<dbReference type="RefSeq" id="WP_012544994.1">
    <property type="nucleotide sequence ID" value="NC_011296.1"/>
</dbReference>
<dbReference type="GO" id="GO:0046872">
    <property type="term" value="F:metal ion binding"/>
    <property type="evidence" value="ECO:0007669"/>
    <property type="project" value="UniProtKB-KW"/>
</dbReference>
<dbReference type="InterPro" id="IPR027417">
    <property type="entry name" value="P-loop_NTPase"/>
</dbReference>
<dbReference type="InterPro" id="IPR054712">
    <property type="entry name" value="Cas3-like_dom"/>
</dbReference>
<dbReference type="GO" id="GO:0051607">
    <property type="term" value="P:defense response to virus"/>
    <property type="evidence" value="ECO:0007669"/>
    <property type="project" value="UniProtKB-KW"/>
</dbReference>
<feature type="domain" description="HD Cas3-type" evidence="11">
    <location>
        <begin position="6"/>
        <end position="192"/>
    </location>
</feature>
<evidence type="ECO:0000256" key="3">
    <source>
        <dbReference type="ARBA" id="ARBA00022722"/>
    </source>
</evidence>
<evidence type="ECO:0000259" key="10">
    <source>
        <dbReference type="PROSITE" id="PS51192"/>
    </source>
</evidence>
<comment type="similarity">
    <text evidence="1">In the N-terminal section; belongs to the CRISPR-associated nuclease Cas3-HD family.</text>
</comment>
<dbReference type="PATRIC" id="fig|289376.4.peg.1987"/>
<dbReference type="Pfam" id="PF22590">
    <property type="entry name" value="Cas3-like_C_2"/>
    <property type="match status" value="1"/>
</dbReference>
<dbReference type="Pfam" id="PF00270">
    <property type="entry name" value="DEAD"/>
    <property type="match status" value="1"/>
</dbReference>
<dbReference type="EnsemblBacteria" id="ACI20256">
    <property type="protein sequence ID" value="ACI20256"/>
    <property type="gene ID" value="THEYE_A2039"/>
</dbReference>
<evidence type="ECO:0000256" key="5">
    <source>
        <dbReference type="ARBA" id="ARBA00022741"/>
    </source>
</evidence>
<dbReference type="InterPro" id="IPR006483">
    <property type="entry name" value="CRISPR-assoc_Cas3_HD"/>
</dbReference>
<keyword evidence="3" id="KW-0540">Nuclease</keyword>
<dbReference type="STRING" id="289376.THEYE_A2039"/>
<dbReference type="GO" id="GO:0003724">
    <property type="term" value="F:RNA helicase activity"/>
    <property type="evidence" value="ECO:0000318"/>
    <property type="project" value="GO_Central"/>
</dbReference>
<reference evidence="13" key="1">
    <citation type="submission" date="2008-08" db="EMBL/GenBank/DDBJ databases">
        <title>The complete genome sequence of Thermodesulfovibrio yellowstonii strain ATCC 51303 / DSM 11347 / YP87.</title>
        <authorList>
            <person name="Dodson R.J."/>
            <person name="Durkin A.S."/>
            <person name="Wu M."/>
            <person name="Eisen J."/>
            <person name="Sutton G."/>
        </authorList>
    </citation>
    <scope>NUCLEOTIDE SEQUENCE [LARGE SCALE GENOMIC DNA]</scope>
    <source>
        <strain evidence="13">ATCC 51303 / DSM 11347 / YP87</strain>
    </source>
</reference>
<dbReference type="InterPro" id="IPR006474">
    <property type="entry name" value="Helicase_Cas3_CRISPR-ass_core"/>
</dbReference>
<name>B5YIV2_THEYD</name>
<dbReference type="AlphaFoldDB" id="B5YIV2"/>
<dbReference type="Pfam" id="PF18019">
    <property type="entry name" value="Cas3_HD"/>
    <property type="match status" value="1"/>
</dbReference>
<protein>
    <submittedName>
        <fullName evidence="12">CRISPR-associated helicase Cas3</fullName>
    </submittedName>
</protein>
<keyword evidence="9" id="KW-0051">Antiviral defense</keyword>